<evidence type="ECO:0000313" key="2">
    <source>
        <dbReference type="EMBL" id="MCL1044210.1"/>
    </source>
</evidence>
<dbReference type="EMBL" id="JAKIKU010000001">
    <property type="protein sequence ID" value="MCL1044210.1"/>
    <property type="molecule type" value="Genomic_DNA"/>
</dbReference>
<comment type="caution">
    <text evidence="2">The sequence shown here is derived from an EMBL/GenBank/DDBJ whole genome shotgun (WGS) entry which is preliminary data.</text>
</comment>
<dbReference type="PIRSF" id="PIRSF006257">
    <property type="entry name" value="UCP006257"/>
    <property type="match status" value="1"/>
</dbReference>
<dbReference type="Proteomes" id="UP001202134">
    <property type="component" value="Unassembled WGS sequence"/>
</dbReference>
<reference evidence="2 3" key="1">
    <citation type="submission" date="2022-01" db="EMBL/GenBank/DDBJ databases">
        <title>Whole genome-based taxonomy of the Shewanellaceae.</title>
        <authorList>
            <person name="Martin-Rodriguez A.J."/>
        </authorList>
    </citation>
    <scope>NUCLEOTIDE SEQUENCE [LARGE SCALE GENOMIC DNA]</scope>
    <source>
        <strain evidence="2 3">DSM 24955</strain>
    </source>
</reference>
<evidence type="ECO:0000313" key="3">
    <source>
        <dbReference type="Proteomes" id="UP001202134"/>
    </source>
</evidence>
<protein>
    <submittedName>
        <fullName evidence="2">YqcC family protein</fullName>
    </submittedName>
</protein>
<dbReference type="SUPFAM" id="SSF158452">
    <property type="entry name" value="YqcC-like"/>
    <property type="match status" value="1"/>
</dbReference>
<sequence length="105" mass="11898">MPHIQTAQYLIQLEQQLKQSDLWSGSIPSDTALASTAPFACDSLRFEQWLQFIFIPKMGQLIEQSLPLPTQISLTPMAEQAWVNHGDLTALVELLTQIDNFLTRQ</sequence>
<dbReference type="InterPro" id="IPR023376">
    <property type="entry name" value="YqcC-like_dom"/>
</dbReference>
<dbReference type="InterPro" id="IPR007384">
    <property type="entry name" value="UCP006257"/>
</dbReference>
<gene>
    <name evidence="2" type="ORF">L2737_02530</name>
</gene>
<dbReference type="Pfam" id="PF04287">
    <property type="entry name" value="DUF446"/>
    <property type="match status" value="1"/>
</dbReference>
<evidence type="ECO:0000259" key="1">
    <source>
        <dbReference type="Pfam" id="PF04287"/>
    </source>
</evidence>
<keyword evidence="3" id="KW-1185">Reference proteome</keyword>
<feature type="domain" description="YqcC-like" evidence="1">
    <location>
        <begin position="6"/>
        <end position="100"/>
    </location>
</feature>
<dbReference type="PANTHER" id="PTHR39586:SF1">
    <property type="entry name" value="CYTOPLASMIC PROTEIN"/>
    <property type="match status" value="1"/>
</dbReference>
<organism evidence="2 3">
    <name type="scientific">Shewanella electrodiphila</name>
    <dbReference type="NCBI Taxonomy" id="934143"/>
    <lineage>
        <taxon>Bacteria</taxon>
        <taxon>Pseudomonadati</taxon>
        <taxon>Pseudomonadota</taxon>
        <taxon>Gammaproteobacteria</taxon>
        <taxon>Alteromonadales</taxon>
        <taxon>Shewanellaceae</taxon>
        <taxon>Shewanella</taxon>
    </lineage>
</organism>
<name>A0ABT0KLC1_9GAMM</name>
<accession>A0ABT0KLC1</accession>
<dbReference type="InterPro" id="IPR036814">
    <property type="entry name" value="YqcC-like_sf"/>
</dbReference>
<dbReference type="PANTHER" id="PTHR39586">
    <property type="entry name" value="CYTOPLASMIC PROTEIN-RELATED"/>
    <property type="match status" value="1"/>
</dbReference>
<dbReference type="Gene3D" id="1.20.1440.40">
    <property type="entry name" value="YqcC-like"/>
    <property type="match status" value="1"/>
</dbReference>
<proteinExistence type="predicted"/>